<keyword evidence="5 11" id="KW-0347">Helicase</keyword>
<dbReference type="GO" id="GO:0003724">
    <property type="term" value="F:RNA helicase activity"/>
    <property type="evidence" value="ECO:0007669"/>
    <property type="project" value="UniProtKB-EC"/>
</dbReference>
<dbReference type="SMART" id="SM00487">
    <property type="entry name" value="DEXDc"/>
    <property type="match status" value="1"/>
</dbReference>
<evidence type="ECO:0000256" key="7">
    <source>
        <dbReference type="ARBA" id="ARBA00047984"/>
    </source>
</evidence>
<evidence type="ECO:0000256" key="4">
    <source>
        <dbReference type="ARBA" id="ARBA00022801"/>
    </source>
</evidence>
<dbReference type="Gene3D" id="1.20.120.1080">
    <property type="match status" value="1"/>
</dbReference>
<dbReference type="STRING" id="985895.E4ZRU9"/>
<evidence type="ECO:0000259" key="9">
    <source>
        <dbReference type="PROSITE" id="PS51192"/>
    </source>
</evidence>
<dbReference type="EC" id="3.6.4.13" evidence="2"/>
<evidence type="ECO:0000256" key="3">
    <source>
        <dbReference type="ARBA" id="ARBA00022741"/>
    </source>
</evidence>
<reference evidence="12" key="1">
    <citation type="journal article" date="2011" name="Nat. Commun.">
        <title>Effector diversification within compartments of the Leptosphaeria maculans genome affected by Repeat-Induced Point mutations.</title>
        <authorList>
            <person name="Rouxel T."/>
            <person name="Grandaubert J."/>
            <person name="Hane J.K."/>
            <person name="Hoede C."/>
            <person name="van de Wouw A.P."/>
            <person name="Couloux A."/>
            <person name="Dominguez V."/>
            <person name="Anthouard V."/>
            <person name="Bally P."/>
            <person name="Bourras S."/>
            <person name="Cozijnsen A.J."/>
            <person name="Ciuffetti L.M."/>
            <person name="Degrave A."/>
            <person name="Dilmaghani A."/>
            <person name="Duret L."/>
            <person name="Fudal I."/>
            <person name="Goodwin S.B."/>
            <person name="Gout L."/>
            <person name="Glaser N."/>
            <person name="Linglin J."/>
            <person name="Kema G.H.J."/>
            <person name="Lapalu N."/>
            <person name="Lawrence C.B."/>
            <person name="May K."/>
            <person name="Meyer M."/>
            <person name="Ollivier B."/>
            <person name="Poulain J."/>
            <person name="Schoch C.L."/>
            <person name="Simon A."/>
            <person name="Spatafora J.W."/>
            <person name="Stachowiak A."/>
            <person name="Turgeon B.G."/>
            <person name="Tyler B.M."/>
            <person name="Vincent D."/>
            <person name="Weissenbach J."/>
            <person name="Amselem J."/>
            <person name="Quesneville H."/>
            <person name="Oliver R.P."/>
            <person name="Wincker P."/>
            <person name="Balesdent M.-H."/>
            <person name="Howlett B.J."/>
        </authorList>
    </citation>
    <scope>NUCLEOTIDE SEQUENCE [LARGE SCALE GENOMIC DNA]</scope>
    <source>
        <strain evidence="12">JN3 / isolate v23.1.3 / race Av1-4-5-6-7-8</strain>
    </source>
</reference>
<organism evidence="12">
    <name type="scientific">Leptosphaeria maculans (strain JN3 / isolate v23.1.3 / race Av1-4-5-6-7-8)</name>
    <name type="common">Blackleg fungus</name>
    <name type="synonym">Phoma lingam</name>
    <dbReference type="NCBI Taxonomy" id="985895"/>
    <lineage>
        <taxon>Eukaryota</taxon>
        <taxon>Fungi</taxon>
        <taxon>Dikarya</taxon>
        <taxon>Ascomycota</taxon>
        <taxon>Pezizomycotina</taxon>
        <taxon>Dothideomycetes</taxon>
        <taxon>Pleosporomycetidae</taxon>
        <taxon>Pleosporales</taxon>
        <taxon>Pleosporineae</taxon>
        <taxon>Leptosphaeriaceae</taxon>
        <taxon>Plenodomus</taxon>
        <taxon>Plenodomus lingam/Leptosphaeria maculans species complex</taxon>
    </lineage>
</organism>
<evidence type="ECO:0000256" key="2">
    <source>
        <dbReference type="ARBA" id="ARBA00012552"/>
    </source>
</evidence>
<feature type="signal peptide" evidence="8">
    <location>
        <begin position="1"/>
        <end position="18"/>
    </location>
</feature>
<dbReference type="InterPro" id="IPR007502">
    <property type="entry name" value="Helicase-assoc_dom"/>
</dbReference>
<dbReference type="Gene3D" id="3.40.50.300">
    <property type="entry name" value="P-loop containing nucleotide triphosphate hydrolases"/>
    <property type="match status" value="2"/>
</dbReference>
<evidence type="ECO:0000256" key="8">
    <source>
        <dbReference type="SAM" id="SignalP"/>
    </source>
</evidence>
<dbReference type="PROSITE" id="PS00690">
    <property type="entry name" value="DEAH_ATP_HELICASE"/>
    <property type="match status" value="1"/>
</dbReference>
<evidence type="ECO:0000256" key="1">
    <source>
        <dbReference type="ARBA" id="ARBA00008792"/>
    </source>
</evidence>
<dbReference type="VEuPathDB" id="FungiDB:LEMA_P036200.1"/>
<dbReference type="GeneID" id="13285125"/>
<evidence type="ECO:0000313" key="12">
    <source>
        <dbReference type="Proteomes" id="UP000002668"/>
    </source>
</evidence>
<gene>
    <name evidence="11" type="ORF">LEMA_P036200.1</name>
</gene>
<feature type="domain" description="Helicase C-terminal" evidence="10">
    <location>
        <begin position="254"/>
        <end position="426"/>
    </location>
</feature>
<dbReference type="GO" id="GO:0016787">
    <property type="term" value="F:hydrolase activity"/>
    <property type="evidence" value="ECO:0007669"/>
    <property type="project" value="UniProtKB-KW"/>
</dbReference>
<dbReference type="Pfam" id="PF04408">
    <property type="entry name" value="WHD_HA2"/>
    <property type="match status" value="1"/>
</dbReference>
<dbReference type="Pfam" id="PF00270">
    <property type="entry name" value="DEAD"/>
    <property type="match status" value="1"/>
</dbReference>
<dbReference type="InterPro" id="IPR001650">
    <property type="entry name" value="Helicase_C-like"/>
</dbReference>
<dbReference type="InterPro" id="IPR011545">
    <property type="entry name" value="DEAD/DEAH_box_helicase_dom"/>
</dbReference>
<dbReference type="Pfam" id="PF07717">
    <property type="entry name" value="OB_NTP_bind"/>
    <property type="match status" value="1"/>
</dbReference>
<evidence type="ECO:0000256" key="6">
    <source>
        <dbReference type="ARBA" id="ARBA00022840"/>
    </source>
</evidence>
<dbReference type="PANTHER" id="PTHR18934:SF136">
    <property type="entry name" value="ATP-DEPENDENT RNA HELICASE DHX35-RELATED"/>
    <property type="match status" value="1"/>
</dbReference>
<evidence type="ECO:0000256" key="5">
    <source>
        <dbReference type="ARBA" id="ARBA00022806"/>
    </source>
</evidence>
<dbReference type="InterPro" id="IPR048333">
    <property type="entry name" value="HA2_WH"/>
</dbReference>
<dbReference type="Pfam" id="PF00271">
    <property type="entry name" value="Helicase_C"/>
    <property type="match status" value="1"/>
</dbReference>
<proteinExistence type="inferred from homology"/>
<accession>E4ZRU9</accession>
<dbReference type="PROSITE" id="PS51194">
    <property type="entry name" value="HELICASE_CTER"/>
    <property type="match status" value="1"/>
</dbReference>
<dbReference type="FunFam" id="3.40.50.300:FF:000578">
    <property type="entry name" value="probable ATP-dependent RNA helicase DHX35"/>
    <property type="match status" value="1"/>
</dbReference>
<dbReference type="InterPro" id="IPR014001">
    <property type="entry name" value="Helicase_ATP-bd"/>
</dbReference>
<dbReference type="InterPro" id="IPR027417">
    <property type="entry name" value="P-loop_NTPase"/>
</dbReference>
<dbReference type="eggNOG" id="KOG0922">
    <property type="taxonomic scope" value="Eukaryota"/>
</dbReference>
<evidence type="ECO:0000313" key="11">
    <source>
        <dbReference type="EMBL" id="CBX93946.1"/>
    </source>
</evidence>
<dbReference type="OMA" id="FHEVMET"/>
<dbReference type="AlphaFoldDB" id="E4ZRU9"/>
<dbReference type="CDD" id="cd18791">
    <property type="entry name" value="SF2_C_RHA"/>
    <property type="match status" value="1"/>
</dbReference>
<dbReference type="PROSITE" id="PS51192">
    <property type="entry name" value="HELICASE_ATP_BIND_1"/>
    <property type="match status" value="1"/>
</dbReference>
<keyword evidence="3" id="KW-0547">Nucleotide-binding</keyword>
<evidence type="ECO:0000259" key="10">
    <source>
        <dbReference type="PROSITE" id="PS51194"/>
    </source>
</evidence>
<comment type="similarity">
    <text evidence="1">Belongs to the DEAD box helicase family. DEAH subfamily.</text>
</comment>
<dbReference type="SUPFAM" id="SSF52540">
    <property type="entry name" value="P-loop containing nucleoside triphosphate hydrolases"/>
    <property type="match status" value="1"/>
</dbReference>
<feature type="chain" id="PRO_5003194861" description="RNA helicase" evidence="8">
    <location>
        <begin position="19"/>
        <end position="694"/>
    </location>
</feature>
<feature type="domain" description="Helicase ATP-binding" evidence="9">
    <location>
        <begin position="51"/>
        <end position="215"/>
    </location>
</feature>
<keyword evidence="12" id="KW-1185">Reference proteome</keyword>
<dbReference type="OrthoDB" id="10253254at2759"/>
<dbReference type="SMART" id="SM00847">
    <property type="entry name" value="HA2"/>
    <property type="match status" value="1"/>
</dbReference>
<name>E4ZRU9_LEPMJ</name>
<dbReference type="GO" id="GO:0071013">
    <property type="term" value="C:catalytic step 2 spliceosome"/>
    <property type="evidence" value="ECO:0007669"/>
    <property type="project" value="TreeGrafter"/>
</dbReference>
<dbReference type="SMART" id="SM00490">
    <property type="entry name" value="HELICc"/>
    <property type="match status" value="1"/>
</dbReference>
<dbReference type="InterPro" id="IPR011709">
    <property type="entry name" value="DEAD-box_helicase_OB_fold"/>
</dbReference>
<dbReference type="GO" id="GO:0003723">
    <property type="term" value="F:RNA binding"/>
    <property type="evidence" value="ECO:0007669"/>
    <property type="project" value="TreeGrafter"/>
</dbReference>
<dbReference type="InParanoid" id="E4ZRU9"/>
<dbReference type="GO" id="GO:0005524">
    <property type="term" value="F:ATP binding"/>
    <property type="evidence" value="ECO:0007669"/>
    <property type="project" value="UniProtKB-KW"/>
</dbReference>
<keyword evidence="4" id="KW-0378">Hydrolase</keyword>
<dbReference type="FunFam" id="3.40.50.300:FF:000767">
    <property type="entry name" value="Putative ATP-dependent RNA helicase DHX35"/>
    <property type="match status" value="1"/>
</dbReference>
<sequence length="694" mass="77554">MDWLAWFSTSVFPPLIIGIMADEEDIEAPIIPDLYKPPALLPIAQLRDQLLYTIETYPVTIVVAATGCGKTTQIPKFLYESGWCNNGRQIAVTQPRRIAVTSVAARVAEELSTPLGQKVGYSIRFEDVTSANTQIKFVTDGLLLREMLVDPLLKRYSVVMVDEAHERSLSSDILISLLKKVLRKREDLRVVVSSATLEAEKFLDFFNPDEDEKVHGKSRADYGRIVGIEGRTYPVEILYKNQPTNNYVEEAVETVMKIHKFEEEGDILVFLTGREEIDDATELLTDRIVELPPTSKRLLLLPLYAGLPTEQQTFVFQKAPPDARKVILSTNIAEASVTIDGVVYVVDTGYVKLRNYDAQLGIENLNVVPVSKASATQRAGRAGRTRPGKCFRLYTEEAFDSLEEATFPELSRSNLAPVILQLLNLGITNIIRFDYLSAPPSALVTRALDLLYSLGALDANARLTKPLGARMAELPLEPMLSKALLQAANPEFGCLSEMLTIAAMMTLQGNAFVSHDGNKKQLENARRRFTVAEGDHLTLYNVYEAFIKAGIQNVQWCRDHCLNHKSMVKAVSVRKQLAAYLDRFGVKESALTSSSGIIRVGGAPLAERVRRCLTTGFFAHAARMKADGSFMTVDGKTTLWAHPSSVFFHRKADWVIYTEILATRDKIYIRDLSSVEMDWLTECAPEYYKVRNGR</sequence>
<dbReference type="EMBL" id="FP929116">
    <property type="protein sequence ID" value="CBX93946.1"/>
    <property type="molecule type" value="Genomic_DNA"/>
</dbReference>
<dbReference type="Proteomes" id="UP000002668">
    <property type="component" value="Genome"/>
</dbReference>
<dbReference type="InterPro" id="IPR002464">
    <property type="entry name" value="DNA/RNA_helicase_DEAH_CS"/>
</dbReference>
<dbReference type="PANTHER" id="PTHR18934">
    <property type="entry name" value="ATP-DEPENDENT RNA HELICASE"/>
    <property type="match status" value="1"/>
</dbReference>
<protein>
    <recommendedName>
        <fullName evidence="2">RNA helicase</fullName>
        <ecNumber evidence="2">3.6.4.13</ecNumber>
    </recommendedName>
</protein>
<comment type="catalytic activity">
    <reaction evidence="7">
        <text>ATP + H2O = ADP + phosphate + H(+)</text>
        <dbReference type="Rhea" id="RHEA:13065"/>
        <dbReference type="ChEBI" id="CHEBI:15377"/>
        <dbReference type="ChEBI" id="CHEBI:15378"/>
        <dbReference type="ChEBI" id="CHEBI:30616"/>
        <dbReference type="ChEBI" id="CHEBI:43474"/>
        <dbReference type="ChEBI" id="CHEBI:456216"/>
        <dbReference type="EC" id="3.6.4.13"/>
    </reaction>
</comment>
<dbReference type="FunFam" id="1.20.120.1080:FF:000020">
    <property type="entry name" value="ATP dependent RNA helicase, putative"/>
    <property type="match status" value="1"/>
</dbReference>
<dbReference type="Pfam" id="PF21010">
    <property type="entry name" value="HA2_C"/>
    <property type="match status" value="1"/>
</dbReference>
<dbReference type="HOGENOM" id="CLU_001832_5_11_1"/>
<keyword evidence="6" id="KW-0067">ATP-binding</keyword>
<keyword evidence="8" id="KW-0732">Signal</keyword>